<organism evidence="1">
    <name type="scientific">Deinococcus sp. VB142</name>
    <dbReference type="NCBI Taxonomy" id="3112952"/>
    <lineage>
        <taxon>Bacteria</taxon>
        <taxon>Thermotogati</taxon>
        <taxon>Deinococcota</taxon>
        <taxon>Deinococci</taxon>
        <taxon>Deinococcales</taxon>
        <taxon>Deinococcaceae</taxon>
        <taxon>Deinococcus</taxon>
    </lineage>
</organism>
<reference evidence="1" key="1">
    <citation type="submission" date="2024-03" db="EMBL/GenBank/DDBJ databases">
        <title>Deinococcus weizhi sp. nov., isolated from human skin.</title>
        <authorList>
            <person name="Wei Z."/>
            <person name="Tian F."/>
            <person name="Yang C."/>
            <person name="Xin L.T."/>
            <person name="Wen Z.J."/>
            <person name="Lan K.C."/>
            <person name="Yu L."/>
            <person name="Zhe W."/>
            <person name="Dan F.D."/>
            <person name="Jun W."/>
            <person name="Rui Z."/>
            <person name="Yong X.J."/>
            <person name="Ting Y."/>
            <person name="Wei X."/>
            <person name="Xu Z.G."/>
            <person name="Xin Z."/>
            <person name="Dong F.G."/>
            <person name="Ni X.M."/>
            <person name="Zheng M.G."/>
            <person name="Chun Y."/>
            <person name="Qian W.X."/>
        </authorList>
    </citation>
    <scope>NUCLEOTIDE SEQUENCE</scope>
    <source>
        <strain evidence="1">VB142</strain>
    </source>
</reference>
<gene>
    <name evidence="1" type="ORF">WDJ50_02770</name>
</gene>
<name>A0AAU6Q370_9DEIO</name>
<protein>
    <submittedName>
        <fullName evidence="1">Uncharacterized protein</fullName>
    </submittedName>
</protein>
<dbReference type="EMBL" id="CP149782">
    <property type="protein sequence ID" value="WYF45059.1"/>
    <property type="molecule type" value="Genomic_DNA"/>
</dbReference>
<sequence length="153" mass="17465">MNMLPRPTLVTTPPPFKTVLETVVNAFEKDAYPLALTSKLGKRRLFRHRVWPEKDCACPGWQRLFITPGWLTRTEGGNQKVVVMQVCRDEEVEATIEALQERYGVHLWRAPISFPHTPKRGNEFRRDASGYSGGHLLRASSRPWRGVLKAVKA</sequence>
<proteinExistence type="predicted"/>
<accession>A0AAU6Q370</accession>
<dbReference type="RefSeq" id="WP_339096231.1">
    <property type="nucleotide sequence ID" value="NZ_CP149782.1"/>
</dbReference>
<dbReference type="AlphaFoldDB" id="A0AAU6Q370"/>
<evidence type="ECO:0000313" key="1">
    <source>
        <dbReference type="EMBL" id="WYF45059.1"/>
    </source>
</evidence>